<reference evidence="6 7" key="1">
    <citation type="submission" date="2023-01" db="EMBL/GenBank/DDBJ databases">
        <authorList>
            <person name="Whitehead M."/>
        </authorList>
    </citation>
    <scope>NUCLEOTIDE SEQUENCE [LARGE SCALE GENOMIC DNA]</scope>
</reference>
<gene>
    <name evidence="6" type="ORF">MEUPH1_LOCUS27713</name>
</gene>
<dbReference type="InterPro" id="IPR003656">
    <property type="entry name" value="Znf_BED"/>
</dbReference>
<keyword evidence="3" id="KW-0862">Zinc</keyword>
<evidence type="ECO:0000256" key="4">
    <source>
        <dbReference type="PROSITE-ProRule" id="PRU00027"/>
    </source>
</evidence>
<keyword evidence="1" id="KW-0479">Metal-binding</keyword>
<dbReference type="SMART" id="SM00614">
    <property type="entry name" value="ZnF_BED"/>
    <property type="match status" value="1"/>
</dbReference>
<name>A0AAV0Y0X6_9HEMI</name>
<dbReference type="AlphaFoldDB" id="A0AAV0Y0X6"/>
<evidence type="ECO:0000256" key="3">
    <source>
        <dbReference type="ARBA" id="ARBA00022833"/>
    </source>
</evidence>
<sequence length="104" mass="11986">MSKSSVVWDFFTLNAETGRVKCGLCPVTMSHNRSSTSNMMRHMRLKHVTVDLNSRRRQNVVEVSEEQVDDPDIPEQGVSNSSRVSYLNLFQCKIYAYIKKKCKI</sequence>
<dbReference type="GO" id="GO:0008270">
    <property type="term" value="F:zinc ion binding"/>
    <property type="evidence" value="ECO:0007669"/>
    <property type="project" value="UniProtKB-KW"/>
</dbReference>
<organism evidence="6 7">
    <name type="scientific">Macrosiphum euphorbiae</name>
    <name type="common">potato aphid</name>
    <dbReference type="NCBI Taxonomy" id="13131"/>
    <lineage>
        <taxon>Eukaryota</taxon>
        <taxon>Metazoa</taxon>
        <taxon>Ecdysozoa</taxon>
        <taxon>Arthropoda</taxon>
        <taxon>Hexapoda</taxon>
        <taxon>Insecta</taxon>
        <taxon>Pterygota</taxon>
        <taxon>Neoptera</taxon>
        <taxon>Paraneoptera</taxon>
        <taxon>Hemiptera</taxon>
        <taxon>Sternorrhyncha</taxon>
        <taxon>Aphidomorpha</taxon>
        <taxon>Aphidoidea</taxon>
        <taxon>Aphididae</taxon>
        <taxon>Macrosiphini</taxon>
        <taxon>Macrosiphum</taxon>
    </lineage>
</organism>
<comment type="caution">
    <text evidence="6">The sequence shown here is derived from an EMBL/GenBank/DDBJ whole genome shotgun (WGS) entry which is preliminary data.</text>
</comment>
<proteinExistence type="predicted"/>
<dbReference type="GO" id="GO:0003677">
    <property type="term" value="F:DNA binding"/>
    <property type="evidence" value="ECO:0007669"/>
    <property type="project" value="InterPro"/>
</dbReference>
<dbReference type="Pfam" id="PF02892">
    <property type="entry name" value="zf-BED"/>
    <property type="match status" value="1"/>
</dbReference>
<keyword evidence="7" id="KW-1185">Reference proteome</keyword>
<dbReference type="PROSITE" id="PS50808">
    <property type="entry name" value="ZF_BED"/>
    <property type="match status" value="1"/>
</dbReference>
<dbReference type="Proteomes" id="UP001160148">
    <property type="component" value="Unassembled WGS sequence"/>
</dbReference>
<feature type="domain" description="BED-type" evidence="5">
    <location>
        <begin position="2"/>
        <end position="54"/>
    </location>
</feature>
<evidence type="ECO:0000313" key="7">
    <source>
        <dbReference type="Proteomes" id="UP001160148"/>
    </source>
</evidence>
<evidence type="ECO:0000256" key="2">
    <source>
        <dbReference type="ARBA" id="ARBA00022771"/>
    </source>
</evidence>
<dbReference type="SUPFAM" id="SSF57667">
    <property type="entry name" value="beta-beta-alpha zinc fingers"/>
    <property type="match status" value="1"/>
</dbReference>
<evidence type="ECO:0000313" key="6">
    <source>
        <dbReference type="EMBL" id="CAI6374053.1"/>
    </source>
</evidence>
<dbReference type="InterPro" id="IPR036236">
    <property type="entry name" value="Znf_C2H2_sf"/>
</dbReference>
<evidence type="ECO:0000259" key="5">
    <source>
        <dbReference type="PROSITE" id="PS50808"/>
    </source>
</evidence>
<evidence type="ECO:0000256" key="1">
    <source>
        <dbReference type="ARBA" id="ARBA00022723"/>
    </source>
</evidence>
<protein>
    <recommendedName>
        <fullName evidence="5">BED-type domain-containing protein</fullName>
    </recommendedName>
</protein>
<accession>A0AAV0Y0X6</accession>
<dbReference type="EMBL" id="CARXXK010001151">
    <property type="protein sequence ID" value="CAI6374053.1"/>
    <property type="molecule type" value="Genomic_DNA"/>
</dbReference>
<keyword evidence="2 4" id="KW-0863">Zinc-finger</keyword>